<feature type="transmembrane region" description="Helical" evidence="7">
    <location>
        <begin position="207"/>
        <end position="228"/>
    </location>
</feature>
<evidence type="ECO:0000256" key="1">
    <source>
        <dbReference type="ARBA" id="ARBA00004651"/>
    </source>
</evidence>
<evidence type="ECO:0000256" key="6">
    <source>
        <dbReference type="ARBA" id="ARBA00023136"/>
    </source>
</evidence>
<name>A0A504JL06_9FLAO</name>
<feature type="transmembrane region" description="Helical" evidence="7">
    <location>
        <begin position="148"/>
        <end position="172"/>
    </location>
</feature>
<dbReference type="GO" id="GO:0055085">
    <property type="term" value="P:transmembrane transport"/>
    <property type="evidence" value="ECO:0007669"/>
    <property type="project" value="InterPro"/>
</dbReference>
<comment type="caution">
    <text evidence="9">The sequence shown here is derived from an EMBL/GenBank/DDBJ whole genome shotgun (WGS) entry which is preliminary data.</text>
</comment>
<dbReference type="EMBL" id="VFWZ01000002">
    <property type="protein sequence ID" value="TPN87241.1"/>
    <property type="molecule type" value="Genomic_DNA"/>
</dbReference>
<feature type="transmembrane region" description="Helical" evidence="7">
    <location>
        <begin position="65"/>
        <end position="88"/>
    </location>
</feature>
<comment type="subcellular location">
    <subcellularLocation>
        <location evidence="1 7">Cell membrane</location>
        <topology evidence="1 7">Multi-pass membrane protein</topology>
    </subcellularLocation>
</comment>
<keyword evidence="5 7" id="KW-1133">Transmembrane helix</keyword>
<sequence>MKQTRQIAILYKVIFVCLTVVPVMAGLIYALLYSFGIIGIMNNGFTGKYWIAVLLSDMFWVSLGYSLYIALVSITISLVFALSISLFIKKRNITISYLFYIPLCFPAVVMAFYSFQLWSKSGWISRIIYQIGGIKEISSFPDLTNDTLGFSIVFTSVLMIVPFFTILFSNLYHSEKLHELKKVAQNLGASSFQILIKITIPVLLKRSWFTICLFIIFVMSSYEIPLLLGKQNPQMISVLTMQKLQRFNLNDIPQAYTIASLYVMITIFVLTLLSIGGIKKRFITKRRAYA</sequence>
<dbReference type="PANTHER" id="PTHR30183:SF3">
    <property type="entry name" value="MOLYBDENUM TRANSPORT SYSTEM PERMEASE PROTEIN MODB"/>
    <property type="match status" value="1"/>
</dbReference>
<dbReference type="PANTHER" id="PTHR30183">
    <property type="entry name" value="MOLYBDENUM TRANSPORT SYSTEM PERMEASE PROTEIN MODB"/>
    <property type="match status" value="1"/>
</dbReference>
<dbReference type="CDD" id="cd06261">
    <property type="entry name" value="TM_PBP2"/>
    <property type="match status" value="1"/>
</dbReference>
<dbReference type="Gene3D" id="1.10.3720.10">
    <property type="entry name" value="MetI-like"/>
    <property type="match status" value="1"/>
</dbReference>
<evidence type="ECO:0000259" key="8">
    <source>
        <dbReference type="PROSITE" id="PS50928"/>
    </source>
</evidence>
<proteinExistence type="inferred from homology"/>
<organism evidence="9 10">
    <name type="scientific">Aquimarina algicola</name>
    <dbReference type="NCBI Taxonomy" id="2589995"/>
    <lineage>
        <taxon>Bacteria</taxon>
        <taxon>Pseudomonadati</taxon>
        <taxon>Bacteroidota</taxon>
        <taxon>Flavobacteriia</taxon>
        <taxon>Flavobacteriales</taxon>
        <taxon>Flavobacteriaceae</taxon>
        <taxon>Aquimarina</taxon>
    </lineage>
</organism>
<dbReference type="Pfam" id="PF00528">
    <property type="entry name" value="BPD_transp_1"/>
    <property type="match status" value="1"/>
</dbReference>
<dbReference type="GO" id="GO:0005886">
    <property type="term" value="C:plasma membrane"/>
    <property type="evidence" value="ECO:0007669"/>
    <property type="project" value="UniProtKB-SubCell"/>
</dbReference>
<evidence type="ECO:0000256" key="2">
    <source>
        <dbReference type="ARBA" id="ARBA00022448"/>
    </source>
</evidence>
<protein>
    <submittedName>
        <fullName evidence="9">ABC transporter permease subunit</fullName>
    </submittedName>
</protein>
<accession>A0A504JL06</accession>
<keyword evidence="2 7" id="KW-0813">Transport</keyword>
<dbReference type="InterPro" id="IPR035906">
    <property type="entry name" value="MetI-like_sf"/>
</dbReference>
<evidence type="ECO:0000313" key="10">
    <source>
        <dbReference type="Proteomes" id="UP000315540"/>
    </source>
</evidence>
<dbReference type="AlphaFoldDB" id="A0A504JL06"/>
<feature type="transmembrane region" description="Helical" evidence="7">
    <location>
        <begin position="95"/>
        <end position="115"/>
    </location>
</feature>
<dbReference type="Proteomes" id="UP000315540">
    <property type="component" value="Unassembled WGS sequence"/>
</dbReference>
<keyword evidence="6 7" id="KW-0472">Membrane</keyword>
<evidence type="ECO:0000313" key="9">
    <source>
        <dbReference type="EMBL" id="TPN87241.1"/>
    </source>
</evidence>
<dbReference type="PROSITE" id="PS50928">
    <property type="entry name" value="ABC_TM1"/>
    <property type="match status" value="1"/>
</dbReference>
<keyword evidence="3" id="KW-1003">Cell membrane</keyword>
<reference evidence="9 10" key="1">
    <citation type="submission" date="2019-06" db="EMBL/GenBank/DDBJ databases">
        <authorList>
            <person name="Meng X."/>
        </authorList>
    </citation>
    <scope>NUCLEOTIDE SEQUENCE [LARGE SCALE GENOMIC DNA]</scope>
    <source>
        <strain evidence="9 10">M625</strain>
    </source>
</reference>
<evidence type="ECO:0000256" key="4">
    <source>
        <dbReference type="ARBA" id="ARBA00022692"/>
    </source>
</evidence>
<feature type="transmembrane region" description="Helical" evidence="7">
    <location>
        <begin position="255"/>
        <end position="278"/>
    </location>
</feature>
<feature type="domain" description="ABC transmembrane type-1" evidence="8">
    <location>
        <begin position="63"/>
        <end position="274"/>
    </location>
</feature>
<keyword evidence="10" id="KW-1185">Reference proteome</keyword>
<evidence type="ECO:0000256" key="7">
    <source>
        <dbReference type="RuleBase" id="RU363032"/>
    </source>
</evidence>
<dbReference type="InterPro" id="IPR000515">
    <property type="entry name" value="MetI-like"/>
</dbReference>
<dbReference type="SUPFAM" id="SSF161098">
    <property type="entry name" value="MetI-like"/>
    <property type="match status" value="1"/>
</dbReference>
<dbReference type="OrthoDB" id="9785836at2"/>
<evidence type="ECO:0000256" key="5">
    <source>
        <dbReference type="ARBA" id="ARBA00022989"/>
    </source>
</evidence>
<gene>
    <name evidence="9" type="ORF">FHK87_06540</name>
</gene>
<comment type="similarity">
    <text evidence="7">Belongs to the binding-protein-dependent transport system permease family.</text>
</comment>
<evidence type="ECO:0000256" key="3">
    <source>
        <dbReference type="ARBA" id="ARBA00022475"/>
    </source>
</evidence>
<keyword evidence="4 7" id="KW-0812">Transmembrane</keyword>
<feature type="transmembrane region" description="Helical" evidence="7">
    <location>
        <begin position="9"/>
        <end position="32"/>
    </location>
</feature>
<dbReference type="RefSeq" id="WP_140591752.1">
    <property type="nucleotide sequence ID" value="NZ_VFWZ01000002.1"/>
</dbReference>